<dbReference type="Proteomes" id="UP000275408">
    <property type="component" value="Unassembled WGS sequence"/>
</dbReference>
<accession>A0A3M6UFD1</accession>
<dbReference type="EMBL" id="RCHS01001653">
    <property type="protein sequence ID" value="RMX52373.1"/>
    <property type="molecule type" value="Genomic_DNA"/>
</dbReference>
<evidence type="ECO:0000313" key="2">
    <source>
        <dbReference type="EMBL" id="RMX52373.1"/>
    </source>
</evidence>
<evidence type="ECO:0000256" key="1">
    <source>
        <dbReference type="SAM" id="MobiDB-lite"/>
    </source>
</evidence>
<protein>
    <submittedName>
        <fullName evidence="2">Uncharacterized protein</fullName>
    </submittedName>
</protein>
<evidence type="ECO:0000313" key="3">
    <source>
        <dbReference type="Proteomes" id="UP000275408"/>
    </source>
</evidence>
<feature type="compositionally biased region" description="Polar residues" evidence="1">
    <location>
        <begin position="17"/>
        <end position="30"/>
    </location>
</feature>
<name>A0A3M6UFD1_POCDA</name>
<organism evidence="2 3">
    <name type="scientific">Pocillopora damicornis</name>
    <name type="common">Cauliflower coral</name>
    <name type="synonym">Millepora damicornis</name>
    <dbReference type="NCBI Taxonomy" id="46731"/>
    <lineage>
        <taxon>Eukaryota</taxon>
        <taxon>Metazoa</taxon>
        <taxon>Cnidaria</taxon>
        <taxon>Anthozoa</taxon>
        <taxon>Hexacorallia</taxon>
        <taxon>Scleractinia</taxon>
        <taxon>Astrocoeniina</taxon>
        <taxon>Pocilloporidae</taxon>
        <taxon>Pocillopora</taxon>
    </lineage>
</organism>
<gene>
    <name evidence="2" type="ORF">pdam_00014386</name>
</gene>
<dbReference type="AlphaFoldDB" id="A0A3M6UFD1"/>
<comment type="caution">
    <text evidence="2">The sequence shown here is derived from an EMBL/GenBank/DDBJ whole genome shotgun (WGS) entry which is preliminary data.</text>
</comment>
<keyword evidence="3" id="KW-1185">Reference proteome</keyword>
<reference evidence="2 3" key="1">
    <citation type="journal article" date="2018" name="Sci. Rep.">
        <title>Comparative analysis of the Pocillopora damicornis genome highlights role of immune system in coral evolution.</title>
        <authorList>
            <person name="Cunning R."/>
            <person name="Bay R.A."/>
            <person name="Gillette P."/>
            <person name="Baker A.C."/>
            <person name="Traylor-Knowles N."/>
        </authorList>
    </citation>
    <scope>NUCLEOTIDE SEQUENCE [LARGE SCALE GENOMIC DNA]</scope>
    <source>
        <strain evidence="2">RSMAS</strain>
        <tissue evidence="2">Whole animal</tissue>
    </source>
</reference>
<proteinExistence type="predicted"/>
<sequence length="119" mass="13097">MSSPVIHPGDKVTITLSLDGQDLSNSNELGNKSKQEESNLQKQIFLKKADTTSPAKPPLVTRRTSSLLKLNIEGLLVVPELEIRLRRNSYGGKSVHDERHTEVDPSDGMLTTSLCTTEL</sequence>
<feature type="region of interest" description="Disordered" evidence="1">
    <location>
        <begin position="17"/>
        <end position="38"/>
    </location>
</feature>